<proteinExistence type="predicted"/>
<dbReference type="AlphaFoldDB" id="A0A8X6NQ63"/>
<evidence type="ECO:0000256" key="1">
    <source>
        <dbReference type="SAM" id="MobiDB-lite"/>
    </source>
</evidence>
<feature type="region of interest" description="Disordered" evidence="1">
    <location>
        <begin position="1"/>
        <end position="30"/>
    </location>
</feature>
<name>A0A8X6NQ63_NEPPI</name>
<dbReference type="EMBL" id="BMAW01011843">
    <property type="protein sequence ID" value="GFT25865.1"/>
    <property type="molecule type" value="Genomic_DNA"/>
</dbReference>
<feature type="compositionally biased region" description="Basic and acidic residues" evidence="1">
    <location>
        <begin position="14"/>
        <end position="30"/>
    </location>
</feature>
<organism evidence="2 3">
    <name type="scientific">Nephila pilipes</name>
    <name type="common">Giant wood spider</name>
    <name type="synonym">Nephila maculata</name>
    <dbReference type="NCBI Taxonomy" id="299642"/>
    <lineage>
        <taxon>Eukaryota</taxon>
        <taxon>Metazoa</taxon>
        <taxon>Ecdysozoa</taxon>
        <taxon>Arthropoda</taxon>
        <taxon>Chelicerata</taxon>
        <taxon>Arachnida</taxon>
        <taxon>Araneae</taxon>
        <taxon>Araneomorphae</taxon>
        <taxon>Entelegynae</taxon>
        <taxon>Araneoidea</taxon>
        <taxon>Nephilidae</taxon>
        <taxon>Nephila</taxon>
    </lineage>
</organism>
<feature type="non-terminal residue" evidence="2">
    <location>
        <position position="30"/>
    </location>
</feature>
<feature type="compositionally biased region" description="Polar residues" evidence="1">
    <location>
        <begin position="1"/>
        <end position="13"/>
    </location>
</feature>
<accession>A0A8X6NQ63</accession>
<evidence type="ECO:0000313" key="2">
    <source>
        <dbReference type="EMBL" id="GFT25865.1"/>
    </source>
</evidence>
<gene>
    <name evidence="2" type="ORF">NPIL_26231</name>
</gene>
<evidence type="ECO:0000313" key="3">
    <source>
        <dbReference type="Proteomes" id="UP000887013"/>
    </source>
</evidence>
<keyword evidence="3" id="KW-1185">Reference proteome</keyword>
<dbReference type="Proteomes" id="UP000887013">
    <property type="component" value="Unassembled WGS sequence"/>
</dbReference>
<protein>
    <submittedName>
        <fullName evidence="2">Uncharacterized protein</fullName>
    </submittedName>
</protein>
<reference evidence="2" key="1">
    <citation type="submission" date="2020-08" db="EMBL/GenBank/DDBJ databases">
        <title>Multicomponent nature underlies the extraordinary mechanical properties of spider dragline silk.</title>
        <authorList>
            <person name="Kono N."/>
            <person name="Nakamura H."/>
            <person name="Mori M."/>
            <person name="Yoshida Y."/>
            <person name="Ohtoshi R."/>
            <person name="Malay A.D."/>
            <person name="Moran D.A.P."/>
            <person name="Tomita M."/>
            <person name="Numata K."/>
            <person name="Arakawa K."/>
        </authorList>
    </citation>
    <scope>NUCLEOTIDE SEQUENCE</scope>
</reference>
<sequence>MENVDISSGISSNHEGHLHDGRMIDLSTRR</sequence>
<comment type="caution">
    <text evidence="2">The sequence shown here is derived from an EMBL/GenBank/DDBJ whole genome shotgun (WGS) entry which is preliminary data.</text>
</comment>